<dbReference type="AlphaFoldDB" id="A0AAW0UQM9"/>
<dbReference type="Proteomes" id="UP001487740">
    <property type="component" value="Unassembled WGS sequence"/>
</dbReference>
<name>A0AAW0UQM9_SCYPA</name>
<evidence type="ECO:0000313" key="2">
    <source>
        <dbReference type="Proteomes" id="UP001487740"/>
    </source>
</evidence>
<evidence type="ECO:0000313" key="1">
    <source>
        <dbReference type="EMBL" id="KAK8402211.1"/>
    </source>
</evidence>
<reference evidence="1 2" key="1">
    <citation type="submission" date="2023-03" db="EMBL/GenBank/DDBJ databases">
        <title>High-quality genome of Scylla paramamosain provides insights in environmental adaptation.</title>
        <authorList>
            <person name="Zhang L."/>
        </authorList>
    </citation>
    <scope>NUCLEOTIDE SEQUENCE [LARGE SCALE GENOMIC DNA]</scope>
    <source>
        <strain evidence="1">LZ_2023a</strain>
        <tissue evidence="1">Muscle</tissue>
    </source>
</reference>
<gene>
    <name evidence="1" type="ORF">O3P69_001366</name>
</gene>
<keyword evidence="2" id="KW-1185">Reference proteome</keyword>
<comment type="caution">
    <text evidence="1">The sequence shown here is derived from an EMBL/GenBank/DDBJ whole genome shotgun (WGS) entry which is preliminary data.</text>
</comment>
<organism evidence="1 2">
    <name type="scientific">Scylla paramamosain</name>
    <name type="common">Mud crab</name>
    <dbReference type="NCBI Taxonomy" id="85552"/>
    <lineage>
        <taxon>Eukaryota</taxon>
        <taxon>Metazoa</taxon>
        <taxon>Ecdysozoa</taxon>
        <taxon>Arthropoda</taxon>
        <taxon>Crustacea</taxon>
        <taxon>Multicrustacea</taxon>
        <taxon>Malacostraca</taxon>
        <taxon>Eumalacostraca</taxon>
        <taxon>Eucarida</taxon>
        <taxon>Decapoda</taxon>
        <taxon>Pleocyemata</taxon>
        <taxon>Brachyura</taxon>
        <taxon>Eubrachyura</taxon>
        <taxon>Portunoidea</taxon>
        <taxon>Portunidae</taxon>
        <taxon>Portuninae</taxon>
        <taxon>Scylla</taxon>
    </lineage>
</organism>
<protein>
    <submittedName>
        <fullName evidence="1">Uncharacterized protein</fullName>
    </submittedName>
</protein>
<sequence length="327" mass="36074">MNKTLKRVLVYDCRGGDGGGLGAEGGRRTPLLSSHMHAKMDTQNSPFLQAAVEDFRVHNKHRAVLTGKHASLIQHSFSVVVFPGCFLPRSRGHGGDTGGSSPQPLTTRHTITHSRKTPCGIPRLLRILPGGGTHRGGGRRRRWRWWWYGDEDSQLPPSGEVRHTLSRCATRQVLAVVVVAVAVVASQAPSECDARVATRGHTASEGGLCARVSSHREVKRWNMKKRRREKKAASPQAADPTIYNGSFLLAAITCYFAFDNMPLVTARWEVKEHLRRALGLNTTRGTVCVSWGGRRRAGDDVRDRATPSLHLLRPPSATRPRLTRSLD</sequence>
<dbReference type="EMBL" id="JARAKH010000008">
    <property type="protein sequence ID" value="KAK8402211.1"/>
    <property type="molecule type" value="Genomic_DNA"/>
</dbReference>
<accession>A0AAW0UQM9</accession>
<proteinExistence type="predicted"/>